<name>A0A411Z6U2_9RHOB</name>
<comment type="caution">
    <text evidence="1">The sequence shown here is derived from an EMBL/GenBank/DDBJ whole genome shotgun (WGS) entry which is preliminary data.</text>
</comment>
<reference evidence="1 2" key="1">
    <citation type="submission" date="2018-08" db="EMBL/GenBank/DDBJ databases">
        <title>Flavobacterium tibetense sp. nov., isolated from a wetland YonghuCo on Tibetan Plateau.</title>
        <authorList>
            <person name="Phurbu D."/>
            <person name="Lu H."/>
            <person name="Xing P."/>
        </authorList>
    </citation>
    <scope>NUCLEOTIDE SEQUENCE [LARGE SCALE GENOMIC DNA]</scope>
    <source>
        <strain evidence="1 2">DJC</strain>
    </source>
</reference>
<keyword evidence="2" id="KW-1185">Reference proteome</keyword>
<dbReference type="Proteomes" id="UP000284547">
    <property type="component" value="Unassembled WGS sequence"/>
</dbReference>
<evidence type="ECO:0000313" key="1">
    <source>
        <dbReference type="EMBL" id="RGP38774.1"/>
    </source>
</evidence>
<proteinExistence type="predicted"/>
<dbReference type="OrthoDB" id="9921400at2"/>
<gene>
    <name evidence="1" type="ORF">D1012_01215</name>
</gene>
<organism evidence="1 2">
    <name type="scientific">Pseudotabrizicola alkalilacus</name>
    <dbReference type="NCBI Taxonomy" id="2305252"/>
    <lineage>
        <taxon>Bacteria</taxon>
        <taxon>Pseudomonadati</taxon>
        <taxon>Pseudomonadota</taxon>
        <taxon>Alphaproteobacteria</taxon>
        <taxon>Rhodobacterales</taxon>
        <taxon>Paracoccaceae</taxon>
        <taxon>Pseudotabrizicola</taxon>
    </lineage>
</organism>
<evidence type="ECO:0000313" key="2">
    <source>
        <dbReference type="Proteomes" id="UP000284547"/>
    </source>
</evidence>
<sequence length="223" mass="25360">MIHHYVNLVCWATISLSFDETRDKVWLDAISSRFLVRLFRKDAAYRPGTKALSELLPRDELCTGWFFITARPLQNMPTATQVTLPFLPDSADMKVPQSILSVVESLPFGSRIAIGVSSPKQNRIAVQLHKLRPDLDYHCFGAALFNLEDTDRDRRDAARLSGSGMEWVSFLRRSPRRTLLKIRATLFEIGKIIAVPSVRKQFRDFSMMCEPRISHGVSQPPEG</sequence>
<dbReference type="RefSeq" id="WP_118149517.1">
    <property type="nucleotide sequence ID" value="NZ_QWEY01000001.1"/>
</dbReference>
<dbReference type="EMBL" id="QWEY01000001">
    <property type="protein sequence ID" value="RGP38774.1"/>
    <property type="molecule type" value="Genomic_DNA"/>
</dbReference>
<accession>A0A411Z6U2</accession>
<dbReference type="AlphaFoldDB" id="A0A411Z6U2"/>
<protein>
    <submittedName>
        <fullName evidence="1">Uncharacterized protein</fullName>
    </submittedName>
</protein>